<dbReference type="PANTHER" id="PTHR12792:SF0">
    <property type="entry name" value="SEPARIN"/>
    <property type="match status" value="1"/>
</dbReference>
<reference evidence="2" key="1">
    <citation type="submission" date="2023-05" db="EMBL/GenBank/DDBJ databases">
        <authorList>
            <person name="Stuckert A."/>
        </authorList>
    </citation>
    <scope>NUCLEOTIDE SEQUENCE</scope>
</reference>
<sequence>RFVDNGENLLQKWQVLADLLSCSQDLIITLSSLGSVSEAKSFCLEGLRLAKTLHSMRHCADFLVRKAELETLRAELQLCEEDLQYVVFLMESCTDFAAKAKQKEVKIKVSKGKKSNKKKTPDFTPSPPAEDF</sequence>
<dbReference type="EMBL" id="CATNWA010001803">
    <property type="protein sequence ID" value="CAI9541209.1"/>
    <property type="molecule type" value="Genomic_DNA"/>
</dbReference>
<name>A0ABN9AYS8_9NEOB</name>
<gene>
    <name evidence="2" type="ORF">SPARVUS_LOCUS1880723</name>
</gene>
<feature type="non-terminal residue" evidence="2">
    <location>
        <position position="132"/>
    </location>
</feature>
<accession>A0ABN9AYS8</accession>
<evidence type="ECO:0000313" key="3">
    <source>
        <dbReference type="Proteomes" id="UP001162483"/>
    </source>
</evidence>
<dbReference type="Proteomes" id="UP001162483">
    <property type="component" value="Unassembled WGS sequence"/>
</dbReference>
<evidence type="ECO:0000256" key="1">
    <source>
        <dbReference type="SAM" id="MobiDB-lite"/>
    </source>
</evidence>
<protein>
    <submittedName>
        <fullName evidence="2">Uncharacterized protein</fullName>
    </submittedName>
</protein>
<evidence type="ECO:0000313" key="2">
    <source>
        <dbReference type="EMBL" id="CAI9541209.1"/>
    </source>
</evidence>
<proteinExistence type="predicted"/>
<comment type="caution">
    <text evidence="2">The sequence shown here is derived from an EMBL/GenBank/DDBJ whole genome shotgun (WGS) entry which is preliminary data.</text>
</comment>
<keyword evidence="3" id="KW-1185">Reference proteome</keyword>
<feature type="compositionally biased region" description="Basic residues" evidence="1">
    <location>
        <begin position="108"/>
        <end position="118"/>
    </location>
</feature>
<organism evidence="2 3">
    <name type="scientific">Staurois parvus</name>
    <dbReference type="NCBI Taxonomy" id="386267"/>
    <lineage>
        <taxon>Eukaryota</taxon>
        <taxon>Metazoa</taxon>
        <taxon>Chordata</taxon>
        <taxon>Craniata</taxon>
        <taxon>Vertebrata</taxon>
        <taxon>Euteleostomi</taxon>
        <taxon>Amphibia</taxon>
        <taxon>Batrachia</taxon>
        <taxon>Anura</taxon>
        <taxon>Neobatrachia</taxon>
        <taxon>Ranoidea</taxon>
        <taxon>Ranidae</taxon>
        <taxon>Staurois</taxon>
    </lineage>
</organism>
<dbReference type="PANTHER" id="PTHR12792">
    <property type="entry name" value="EXTRA SPINDLE POLES 1-RELATED"/>
    <property type="match status" value="1"/>
</dbReference>
<dbReference type="InterPro" id="IPR005314">
    <property type="entry name" value="Peptidase_C50"/>
</dbReference>
<feature type="region of interest" description="Disordered" evidence="1">
    <location>
        <begin position="106"/>
        <end position="132"/>
    </location>
</feature>
<feature type="non-terminal residue" evidence="2">
    <location>
        <position position="1"/>
    </location>
</feature>